<evidence type="ECO:0000313" key="2">
    <source>
        <dbReference type="EMBL" id="EXU95723.1"/>
    </source>
</evidence>
<accession>A0A014QSC0</accession>
<name>A0A014QSC0_9HYPO</name>
<reference evidence="2 3" key="1">
    <citation type="submission" date="2014-02" db="EMBL/GenBank/DDBJ databases">
        <title>The genome sequence of the entomopathogenic fungus Metarhizium robertsii ARSEF 2575.</title>
        <authorList>
            <person name="Giuliano Garisto Donzelli B."/>
            <person name="Roe B.A."/>
            <person name="Macmil S.L."/>
            <person name="Krasnoff S.B."/>
            <person name="Gibson D.M."/>
        </authorList>
    </citation>
    <scope>NUCLEOTIDE SEQUENCE [LARGE SCALE GENOMIC DNA]</scope>
    <source>
        <strain evidence="2 3">ARSEF 2575</strain>
    </source>
</reference>
<dbReference type="PANTHER" id="PTHR10652:SF0">
    <property type="entry name" value="ADENYLYL CYCLASE-ASSOCIATED PROTEIN"/>
    <property type="match status" value="1"/>
</dbReference>
<dbReference type="InterPro" id="IPR018106">
    <property type="entry name" value="CAP_CS_N"/>
</dbReference>
<dbReference type="eggNOG" id="KOG2675">
    <property type="taxonomic scope" value="Eukaryota"/>
</dbReference>
<protein>
    <recommendedName>
        <fullName evidence="1">CAP N-terminal domain-containing protein</fullName>
    </recommendedName>
</protein>
<dbReference type="Gene3D" id="1.25.40.330">
    <property type="entry name" value="Adenylate cyclase-associated CAP, N-terminal domain"/>
    <property type="match status" value="2"/>
</dbReference>
<gene>
    <name evidence="2" type="ORF">X797_011178</name>
</gene>
<dbReference type="GO" id="GO:0005737">
    <property type="term" value="C:cytoplasm"/>
    <property type="evidence" value="ECO:0007669"/>
    <property type="project" value="TreeGrafter"/>
</dbReference>
<dbReference type="PANTHER" id="PTHR10652">
    <property type="entry name" value="ADENYLYL CYCLASE-ASSOCIATED PROTEIN"/>
    <property type="match status" value="1"/>
</dbReference>
<evidence type="ECO:0000259" key="1">
    <source>
        <dbReference type="Pfam" id="PF21938"/>
    </source>
</evidence>
<comment type="caution">
    <text evidence="2">The sequence shown here is derived from an EMBL/GenBank/DDBJ whole genome shotgun (WGS) entry which is preliminary data.</text>
</comment>
<feature type="domain" description="CAP N-terminal" evidence="1">
    <location>
        <begin position="50"/>
        <end position="127"/>
    </location>
</feature>
<dbReference type="PROSITE" id="PS01088">
    <property type="entry name" value="CAP_1"/>
    <property type="match status" value="1"/>
</dbReference>
<dbReference type="Pfam" id="PF01213">
    <property type="entry name" value="CAP_N-CM"/>
    <property type="match status" value="1"/>
</dbReference>
<dbReference type="GO" id="GO:0008179">
    <property type="term" value="F:adenylate cyclase binding"/>
    <property type="evidence" value="ECO:0007669"/>
    <property type="project" value="TreeGrafter"/>
</dbReference>
<dbReference type="InterPro" id="IPR001837">
    <property type="entry name" value="Adenylate_cyclase-assoc_CAP"/>
</dbReference>
<dbReference type="SUPFAM" id="SSF101278">
    <property type="entry name" value="N-terminal domain of adenylylcyclase associated protein, CAP"/>
    <property type="match status" value="1"/>
</dbReference>
<dbReference type="HOGENOM" id="CLU_015780_3_2_1"/>
<dbReference type="OrthoDB" id="77251at2759"/>
<organism evidence="2 3">
    <name type="scientific">Metarhizium robertsii</name>
    <dbReference type="NCBI Taxonomy" id="568076"/>
    <lineage>
        <taxon>Eukaryota</taxon>
        <taxon>Fungi</taxon>
        <taxon>Dikarya</taxon>
        <taxon>Ascomycota</taxon>
        <taxon>Pezizomycotina</taxon>
        <taxon>Sordariomycetes</taxon>
        <taxon>Hypocreomycetidae</taxon>
        <taxon>Hypocreales</taxon>
        <taxon>Clavicipitaceae</taxon>
        <taxon>Metarhizium</taxon>
    </lineage>
</organism>
<dbReference type="AlphaFoldDB" id="A0A014QSC0"/>
<dbReference type="GO" id="GO:0019933">
    <property type="term" value="P:cAMP-mediated signaling"/>
    <property type="evidence" value="ECO:0007669"/>
    <property type="project" value="TreeGrafter"/>
</dbReference>
<dbReference type="GO" id="GO:0007015">
    <property type="term" value="P:actin filament organization"/>
    <property type="evidence" value="ECO:0007669"/>
    <property type="project" value="TreeGrafter"/>
</dbReference>
<proteinExistence type="predicted"/>
<evidence type="ECO:0000313" key="3">
    <source>
        <dbReference type="Proteomes" id="UP000030151"/>
    </source>
</evidence>
<dbReference type="Pfam" id="PF21938">
    <property type="entry name" value="CAP_N"/>
    <property type="match status" value="1"/>
</dbReference>
<dbReference type="InterPro" id="IPR053950">
    <property type="entry name" value="CAP_N"/>
</dbReference>
<dbReference type="EMBL" id="JELW01000067">
    <property type="protein sequence ID" value="EXU95723.1"/>
    <property type="molecule type" value="Genomic_DNA"/>
</dbReference>
<dbReference type="InterPro" id="IPR036222">
    <property type="entry name" value="CAP_N_sf"/>
</dbReference>
<dbReference type="GO" id="GO:0003779">
    <property type="term" value="F:actin binding"/>
    <property type="evidence" value="ECO:0007669"/>
    <property type="project" value="InterPro"/>
</dbReference>
<sequence length="177" mass="19620">MDNNRTMHNLSTIIKRLEAVVSRLEDLSVFDGPILPSTLTDSTSEAIQAFDDFIDSSVKQYLLLSNRLGGLVAVQAAEVFKGFQEQRKFLCITTQAAKPDPATLETLLGPTKDAIVAVTDIQKKNRFDGIRDKLEVEWIKSYYQVCRGLVGYVKLHFPTGITWNARGGLAESVMGLP</sequence>
<dbReference type="Proteomes" id="UP000030151">
    <property type="component" value="Unassembled WGS sequence"/>
</dbReference>
<dbReference type="InterPro" id="IPR013992">
    <property type="entry name" value="Adenylate_cyclase-assoc_CAP_N"/>
</dbReference>